<evidence type="ECO:0000256" key="5">
    <source>
        <dbReference type="ARBA" id="ARBA00022737"/>
    </source>
</evidence>
<evidence type="ECO:0000256" key="1">
    <source>
        <dbReference type="ARBA" id="ARBA00004448"/>
    </source>
</evidence>
<dbReference type="Gene3D" id="1.50.40.10">
    <property type="entry name" value="Mitochondrial carrier domain"/>
    <property type="match status" value="2"/>
</dbReference>
<evidence type="ECO:0000256" key="6">
    <source>
        <dbReference type="ARBA" id="ARBA00022792"/>
    </source>
</evidence>
<dbReference type="FunCoup" id="A0A3P7FBU6">
    <property type="interactions" value="2306"/>
</dbReference>
<feature type="repeat" description="Solcar" evidence="10">
    <location>
        <begin position="304"/>
        <end position="388"/>
    </location>
</feature>
<comment type="subcellular location">
    <subcellularLocation>
        <location evidence="1">Mitochondrion inner membrane</location>
        <topology evidence="1">Multi-pass membrane protein</topology>
    </subcellularLocation>
</comment>
<gene>
    <name evidence="12" type="ORF">WBA_LOCUS1684</name>
</gene>
<reference evidence="12 13" key="1">
    <citation type="submission" date="2018-11" db="EMBL/GenBank/DDBJ databases">
        <authorList>
            <consortium name="Pathogen Informatics"/>
        </authorList>
    </citation>
    <scope>NUCLEOTIDE SEQUENCE [LARGE SCALE GENOMIC DNA]</scope>
</reference>
<evidence type="ECO:0000313" key="13">
    <source>
        <dbReference type="Proteomes" id="UP000270924"/>
    </source>
</evidence>
<evidence type="ECO:0000256" key="2">
    <source>
        <dbReference type="ARBA" id="ARBA00006375"/>
    </source>
</evidence>
<dbReference type="EMBL" id="UYWW01000374">
    <property type="protein sequence ID" value="VDM08298.1"/>
    <property type="molecule type" value="Genomic_DNA"/>
</dbReference>
<evidence type="ECO:0008006" key="14">
    <source>
        <dbReference type="Google" id="ProtNLM"/>
    </source>
</evidence>
<keyword evidence="9 10" id="KW-0472">Membrane</keyword>
<dbReference type="InterPro" id="IPR018108">
    <property type="entry name" value="MCP_transmembrane"/>
</dbReference>
<evidence type="ECO:0000256" key="3">
    <source>
        <dbReference type="ARBA" id="ARBA00022448"/>
    </source>
</evidence>
<evidence type="ECO:0000256" key="8">
    <source>
        <dbReference type="ARBA" id="ARBA00023128"/>
    </source>
</evidence>
<dbReference type="AlphaFoldDB" id="A0A3P7FBU6"/>
<sequence length="413" mass="45953">MDKEAFVHFLGGALGGTAGTAITCPLEVVKTRLQSAEYACTALSHSHSEGASKARIQLSHPHILLSHSGIRTSVNSPQKLQLCYVPPTCAVQRNVQLFAKPGLSVQQSRSIYTFFKQIVVNEGFSALFKGIGPNLIGVAPSKAVYFCTYSSCKRLLNSLDIFVSNSAMIHMSSAATSGFVAATVINPVWLVKTRLQLHKGPLSVTECIRRVWKADGFRGFYRGVTASYVGISETVIQFVLYEEMRALLLKWKSSSRELDIDNSKSLANPKTSIDKWVEKSHLEQDEKQLSVQMTLIENDNREMIDFLHFMLAGGTAKFFACSLAYPHEVVRTRMREENAVIKGFLPTLKFVWRREGFWALYRGLAVQLLRTVPNTAITMGTYELTVHVLHGKRGTVQYECSLKYSSLVTSEAP</sequence>
<protein>
    <recommendedName>
        <fullName evidence="14">Mitochondrial carrier protein</fullName>
    </recommendedName>
</protein>
<evidence type="ECO:0000256" key="7">
    <source>
        <dbReference type="ARBA" id="ARBA00022989"/>
    </source>
</evidence>
<feature type="repeat" description="Solcar" evidence="10">
    <location>
        <begin position="165"/>
        <end position="247"/>
    </location>
</feature>
<dbReference type="PANTHER" id="PTHR45829">
    <property type="entry name" value="MITOCHONDRIAL CARRIER PROTEIN RIM2"/>
    <property type="match status" value="1"/>
</dbReference>
<evidence type="ECO:0000256" key="11">
    <source>
        <dbReference type="RuleBase" id="RU000488"/>
    </source>
</evidence>
<proteinExistence type="inferred from homology"/>
<dbReference type="InterPro" id="IPR002067">
    <property type="entry name" value="MCP"/>
</dbReference>
<dbReference type="GO" id="GO:0015218">
    <property type="term" value="F:pyrimidine nucleotide transmembrane transporter activity"/>
    <property type="evidence" value="ECO:0007669"/>
    <property type="project" value="InterPro"/>
</dbReference>
<feature type="repeat" description="Solcar" evidence="10">
    <location>
        <begin position="3"/>
        <end position="155"/>
    </location>
</feature>
<keyword evidence="5" id="KW-0677">Repeat</keyword>
<keyword evidence="4 10" id="KW-0812">Transmembrane</keyword>
<dbReference type="OMA" id="WVMYEQM"/>
<dbReference type="PRINTS" id="PR00784">
    <property type="entry name" value="MTUNCOUPLING"/>
</dbReference>
<dbReference type="OrthoDB" id="269120at2759"/>
<dbReference type="PROSITE" id="PS50920">
    <property type="entry name" value="SOLCAR"/>
    <property type="match status" value="3"/>
</dbReference>
<dbReference type="InParanoid" id="A0A3P7FBU6"/>
<comment type="similarity">
    <text evidence="2 11">Belongs to the mitochondrial carrier (TC 2.A.29) family.</text>
</comment>
<dbReference type="Pfam" id="PF00153">
    <property type="entry name" value="Mito_carr"/>
    <property type="match status" value="4"/>
</dbReference>
<dbReference type="InterPro" id="IPR049562">
    <property type="entry name" value="SLC25A33/36-like"/>
</dbReference>
<accession>A0A3P7FBU6</accession>
<dbReference type="InterPro" id="IPR023395">
    <property type="entry name" value="MCP_dom_sf"/>
</dbReference>
<evidence type="ECO:0000256" key="9">
    <source>
        <dbReference type="ARBA" id="ARBA00023136"/>
    </source>
</evidence>
<keyword evidence="13" id="KW-1185">Reference proteome</keyword>
<dbReference type="PANTHER" id="PTHR45829:SF4">
    <property type="entry name" value="MITOCHONDRIAL CARRIER PROTEIN RIM2"/>
    <property type="match status" value="1"/>
</dbReference>
<organism evidence="12 13">
    <name type="scientific">Wuchereria bancrofti</name>
    <dbReference type="NCBI Taxonomy" id="6293"/>
    <lineage>
        <taxon>Eukaryota</taxon>
        <taxon>Metazoa</taxon>
        <taxon>Ecdysozoa</taxon>
        <taxon>Nematoda</taxon>
        <taxon>Chromadorea</taxon>
        <taxon>Rhabditida</taxon>
        <taxon>Spirurina</taxon>
        <taxon>Spiruromorpha</taxon>
        <taxon>Filarioidea</taxon>
        <taxon>Onchocercidae</taxon>
        <taxon>Wuchereria</taxon>
    </lineage>
</organism>
<dbReference type="Proteomes" id="UP000270924">
    <property type="component" value="Unassembled WGS sequence"/>
</dbReference>
<keyword evidence="6" id="KW-0999">Mitochondrion inner membrane</keyword>
<dbReference type="GO" id="GO:0005743">
    <property type="term" value="C:mitochondrial inner membrane"/>
    <property type="evidence" value="ECO:0007669"/>
    <property type="project" value="UniProtKB-SubCell"/>
</dbReference>
<keyword evidence="3 11" id="KW-0813">Transport</keyword>
<dbReference type="GO" id="GO:1990519">
    <property type="term" value="P:pyrimidine nucleotide import into mitochondrion"/>
    <property type="evidence" value="ECO:0007669"/>
    <property type="project" value="TreeGrafter"/>
</dbReference>
<name>A0A3P7FBU6_WUCBA</name>
<keyword evidence="7" id="KW-1133">Transmembrane helix</keyword>
<dbReference type="SUPFAM" id="SSF103506">
    <property type="entry name" value="Mitochondrial carrier"/>
    <property type="match status" value="1"/>
</dbReference>
<evidence type="ECO:0000256" key="4">
    <source>
        <dbReference type="ARBA" id="ARBA00022692"/>
    </source>
</evidence>
<evidence type="ECO:0000313" key="12">
    <source>
        <dbReference type="EMBL" id="VDM08298.1"/>
    </source>
</evidence>
<keyword evidence="8" id="KW-0496">Mitochondrion</keyword>
<evidence type="ECO:0000256" key="10">
    <source>
        <dbReference type="PROSITE-ProRule" id="PRU00282"/>
    </source>
</evidence>